<sequence>MAIAGPWMCIAGGIYLEKAIVQPLTDYIWLGSDAFKEQRFHSTLRLFAALKSAISSLRDYYESLDPSNVIPRDLQYSFPFIKNYGSQSFKYLAPLADYRTGKLVYKAVLHGSDQLIVVKFVSTYNAEAHRLLATHQLAPILHFAGTEDIQRTQYGERFMVIMDFVDGSEPKEGPLSIEQYGQVNQAVQLLHQQNFVFGDLRTSNLLISSGEKKMMMLIDFDWCGKADESVYPSTLNTDSGIQWPDEVWPGEVMKKEHDVTMLERLRPVVPHAGVI</sequence>
<proteinExistence type="predicted"/>
<comment type="caution">
    <text evidence="1">The sequence shown here is derived from an EMBL/GenBank/DDBJ whole genome shotgun (WGS) entry which is preliminary data.</text>
</comment>
<organism evidence="1 2">
    <name type="scientific">Multifurca ochricompacta</name>
    <dbReference type="NCBI Taxonomy" id="376703"/>
    <lineage>
        <taxon>Eukaryota</taxon>
        <taxon>Fungi</taxon>
        <taxon>Dikarya</taxon>
        <taxon>Basidiomycota</taxon>
        <taxon>Agaricomycotina</taxon>
        <taxon>Agaricomycetes</taxon>
        <taxon>Russulales</taxon>
        <taxon>Russulaceae</taxon>
        <taxon>Multifurca</taxon>
    </lineage>
</organism>
<reference evidence="1" key="1">
    <citation type="journal article" date="2022" name="New Phytol.">
        <title>Evolutionary transition to the ectomycorrhizal habit in the genomes of a hyperdiverse lineage of mushroom-forming fungi.</title>
        <authorList>
            <person name="Looney B."/>
            <person name="Miyauchi S."/>
            <person name="Morin E."/>
            <person name="Drula E."/>
            <person name="Courty P.E."/>
            <person name="Kohler A."/>
            <person name="Kuo A."/>
            <person name="LaButti K."/>
            <person name="Pangilinan J."/>
            <person name="Lipzen A."/>
            <person name="Riley R."/>
            <person name="Andreopoulos W."/>
            <person name="He G."/>
            <person name="Johnson J."/>
            <person name="Nolan M."/>
            <person name="Tritt A."/>
            <person name="Barry K.W."/>
            <person name="Grigoriev I.V."/>
            <person name="Nagy L.G."/>
            <person name="Hibbett D."/>
            <person name="Henrissat B."/>
            <person name="Matheny P.B."/>
            <person name="Labbe J."/>
            <person name="Martin F.M."/>
        </authorList>
    </citation>
    <scope>NUCLEOTIDE SEQUENCE</scope>
    <source>
        <strain evidence="1">BPL690</strain>
    </source>
</reference>
<evidence type="ECO:0000313" key="2">
    <source>
        <dbReference type="Proteomes" id="UP001203297"/>
    </source>
</evidence>
<name>A0AAD4M6W7_9AGAM</name>
<dbReference type="AlphaFoldDB" id="A0AAD4M6W7"/>
<evidence type="ECO:0008006" key="3">
    <source>
        <dbReference type="Google" id="ProtNLM"/>
    </source>
</evidence>
<dbReference type="EMBL" id="WTXG01000010">
    <property type="protein sequence ID" value="KAI0302816.1"/>
    <property type="molecule type" value="Genomic_DNA"/>
</dbReference>
<dbReference type="InterPro" id="IPR011009">
    <property type="entry name" value="Kinase-like_dom_sf"/>
</dbReference>
<dbReference type="Gene3D" id="1.10.510.10">
    <property type="entry name" value="Transferase(Phosphotransferase) domain 1"/>
    <property type="match status" value="1"/>
</dbReference>
<evidence type="ECO:0000313" key="1">
    <source>
        <dbReference type="EMBL" id="KAI0302816.1"/>
    </source>
</evidence>
<dbReference type="InterPro" id="IPR009330">
    <property type="entry name" value="LipoPS_heptP_kinase"/>
</dbReference>
<protein>
    <recommendedName>
        <fullName evidence="3">Protein kinase domain-containing protein</fullName>
    </recommendedName>
</protein>
<dbReference type="Proteomes" id="UP001203297">
    <property type="component" value="Unassembled WGS sequence"/>
</dbReference>
<dbReference type="SUPFAM" id="SSF56112">
    <property type="entry name" value="Protein kinase-like (PK-like)"/>
    <property type="match status" value="1"/>
</dbReference>
<accession>A0AAD4M6W7</accession>
<dbReference type="Pfam" id="PF06176">
    <property type="entry name" value="WaaY"/>
    <property type="match status" value="1"/>
</dbReference>
<gene>
    <name evidence="1" type="ORF">B0F90DRAFT_1712295</name>
</gene>
<keyword evidence="2" id="KW-1185">Reference proteome</keyword>